<dbReference type="AlphaFoldDB" id="C6H321"/>
<dbReference type="Proteomes" id="UP000002624">
    <property type="component" value="Unassembled WGS sequence"/>
</dbReference>
<feature type="region of interest" description="Disordered" evidence="1">
    <location>
        <begin position="1"/>
        <end position="30"/>
    </location>
</feature>
<evidence type="ECO:0000313" key="3">
    <source>
        <dbReference type="Proteomes" id="UP000002624"/>
    </source>
</evidence>
<dbReference type="EMBL" id="GG692419">
    <property type="protein sequence ID" value="EER45524.1"/>
    <property type="molecule type" value="Genomic_DNA"/>
</dbReference>
<dbReference type="HOGENOM" id="CLU_2196117_0_0_1"/>
<reference evidence="3" key="1">
    <citation type="submission" date="2009-05" db="EMBL/GenBank/DDBJ databases">
        <title>The genome sequence of Ajellomyces capsulatus strain H143.</title>
        <authorList>
            <person name="Champion M."/>
            <person name="Cuomo C.A."/>
            <person name="Ma L.-J."/>
            <person name="Henn M.R."/>
            <person name="Sil A."/>
            <person name="Goldman B."/>
            <person name="Young S.K."/>
            <person name="Kodira C.D."/>
            <person name="Zeng Q."/>
            <person name="Koehrsen M."/>
            <person name="Alvarado L."/>
            <person name="Berlin A.M."/>
            <person name="Borenstein D."/>
            <person name="Chen Z."/>
            <person name="Engels R."/>
            <person name="Freedman E."/>
            <person name="Gellesch M."/>
            <person name="Goldberg J."/>
            <person name="Griggs A."/>
            <person name="Gujja S."/>
            <person name="Heiman D.I."/>
            <person name="Hepburn T.A."/>
            <person name="Howarth C."/>
            <person name="Jen D."/>
            <person name="Larson L."/>
            <person name="Lewis B."/>
            <person name="Mehta T."/>
            <person name="Park D."/>
            <person name="Pearson M."/>
            <person name="Roberts A."/>
            <person name="Saif S."/>
            <person name="Shea T.D."/>
            <person name="Shenoy N."/>
            <person name="Sisk P."/>
            <person name="Stolte C."/>
            <person name="Sykes S."/>
            <person name="Walk T."/>
            <person name="White J."/>
            <person name="Yandava C."/>
            <person name="Klein B."/>
            <person name="McEwen J.G."/>
            <person name="Puccia R."/>
            <person name="Goldman G.H."/>
            <person name="Felipe M.S."/>
            <person name="Nino-Vega G."/>
            <person name="San-Blas G."/>
            <person name="Taylor J.W."/>
            <person name="Mendoza L."/>
            <person name="Galagan J.E."/>
            <person name="Nusbaum C."/>
            <person name="Birren B.W."/>
        </authorList>
    </citation>
    <scope>NUCLEOTIDE SEQUENCE [LARGE SCALE GENOMIC DNA]</scope>
    <source>
        <strain evidence="3">H143</strain>
    </source>
</reference>
<feature type="region of interest" description="Disordered" evidence="1">
    <location>
        <begin position="66"/>
        <end position="88"/>
    </location>
</feature>
<name>C6H321_AJECH</name>
<sequence length="108" mass="11653">MREESDIQSDNSQGPLVLSLPPPLESAHENIGPCPPPVVLANINRRALQAMIIGGFLNFRPRSATMQTQKGRRNKMEPAAAPAQVASGQRQVGDWEILCGTPASSRSH</sequence>
<evidence type="ECO:0000313" key="2">
    <source>
        <dbReference type="EMBL" id="EER45524.1"/>
    </source>
</evidence>
<dbReference type="VEuPathDB" id="FungiDB:HCDG_01103"/>
<protein>
    <submittedName>
        <fullName evidence="2">Uncharacterized protein</fullName>
    </submittedName>
</protein>
<proteinExistence type="predicted"/>
<accession>C6H321</accession>
<dbReference type="OrthoDB" id="10414177at2759"/>
<organism evidence="2 3">
    <name type="scientific">Ajellomyces capsulatus (strain H143)</name>
    <name type="common">Darling's disease fungus</name>
    <name type="synonym">Histoplasma capsulatum</name>
    <dbReference type="NCBI Taxonomy" id="544712"/>
    <lineage>
        <taxon>Eukaryota</taxon>
        <taxon>Fungi</taxon>
        <taxon>Dikarya</taxon>
        <taxon>Ascomycota</taxon>
        <taxon>Pezizomycotina</taxon>
        <taxon>Eurotiomycetes</taxon>
        <taxon>Eurotiomycetidae</taxon>
        <taxon>Onygenales</taxon>
        <taxon>Ajellomycetaceae</taxon>
        <taxon>Histoplasma</taxon>
    </lineage>
</organism>
<evidence type="ECO:0000256" key="1">
    <source>
        <dbReference type="SAM" id="MobiDB-lite"/>
    </source>
</evidence>
<gene>
    <name evidence="2" type="ORF">HCDG_01103</name>
</gene>